<comment type="similarity">
    <text evidence="1">Belongs to the GSP E family.</text>
</comment>
<accession>A0ABU4S016</accession>
<organism evidence="5 6">
    <name type="scientific">Gilvimarinus gilvus</name>
    <dbReference type="NCBI Taxonomy" id="3058038"/>
    <lineage>
        <taxon>Bacteria</taxon>
        <taxon>Pseudomonadati</taxon>
        <taxon>Pseudomonadota</taxon>
        <taxon>Gammaproteobacteria</taxon>
        <taxon>Cellvibrionales</taxon>
        <taxon>Cellvibrionaceae</taxon>
        <taxon>Gilvimarinus</taxon>
    </lineage>
</organism>
<keyword evidence="2" id="KW-0547">Nucleotide-binding</keyword>
<comment type="caution">
    <text evidence="5">The sequence shown here is derived from an EMBL/GenBank/DDBJ whole genome shotgun (WGS) entry which is preliminary data.</text>
</comment>
<dbReference type="Gene3D" id="3.30.450.90">
    <property type="match status" value="1"/>
</dbReference>
<dbReference type="PANTHER" id="PTHR30258:SF3">
    <property type="entry name" value="SLL1921 PROTEIN"/>
    <property type="match status" value="1"/>
</dbReference>
<evidence type="ECO:0000256" key="2">
    <source>
        <dbReference type="ARBA" id="ARBA00022741"/>
    </source>
</evidence>
<evidence type="ECO:0000313" key="5">
    <source>
        <dbReference type="EMBL" id="MDX6850499.1"/>
    </source>
</evidence>
<dbReference type="PANTHER" id="PTHR30258">
    <property type="entry name" value="TYPE II SECRETION SYSTEM PROTEIN GSPE-RELATED"/>
    <property type="match status" value="1"/>
</dbReference>
<dbReference type="Gene3D" id="3.40.50.300">
    <property type="entry name" value="P-loop containing nucleotide triphosphate hydrolases"/>
    <property type="match status" value="1"/>
</dbReference>
<feature type="domain" description="Bacterial type II secretion system protein E" evidence="4">
    <location>
        <begin position="115"/>
        <end position="530"/>
    </location>
</feature>
<dbReference type="InterPro" id="IPR001482">
    <property type="entry name" value="T2SS/T4SS_dom"/>
</dbReference>
<keyword evidence="6" id="KW-1185">Reference proteome</keyword>
<proteinExistence type="inferred from homology"/>
<protein>
    <submittedName>
        <fullName evidence="5">ATPase, T2SS/T4P/T4SS family</fullName>
    </submittedName>
</protein>
<dbReference type="InterPro" id="IPR027417">
    <property type="entry name" value="P-loop_NTPase"/>
</dbReference>
<gene>
    <name evidence="5" type="ORF">SCD92_14095</name>
</gene>
<evidence type="ECO:0000256" key="3">
    <source>
        <dbReference type="ARBA" id="ARBA00022840"/>
    </source>
</evidence>
<evidence type="ECO:0000313" key="6">
    <source>
        <dbReference type="Proteomes" id="UP001273505"/>
    </source>
</evidence>
<dbReference type="CDD" id="cd01129">
    <property type="entry name" value="PulE-GspE-like"/>
    <property type="match status" value="1"/>
</dbReference>
<dbReference type="SUPFAM" id="SSF52540">
    <property type="entry name" value="P-loop containing nucleoside triphosphate hydrolases"/>
    <property type="match status" value="1"/>
</dbReference>
<sequence>MTSDMQSIADMCGTSPVLDMRDIAGTPVQDERLRSYLADMQSCVLLDTDELLTADISHKGLQTARRAKDFLKTSHGLDVTIRPAEQQIVSMLRSNNTVPQGTAEEPTQSELNTVERSAIQRLLDILVQSAYQAGSSDVHIETDEILGRSIVKFRVLGKLVEQTGTSFRLTAEQGRKLGALIVNFESYRTGGTSPKPFDVNIPVDASVTVEISVGGRLRKVKIRYAHQPMDDPKGISIVLRLLSADGEGKNPTFVELGYSSGQVALQEKAFAFPHGIVLYVGPTGSGKSTALSAGVTILAKGGTRKIITYEDPVENRIPGVCQTQVNEKRPETSWASYSKSTMRQDPDVIVYGEIRDPEVQSSAFQQANTGHLVLSTLHANSGVVAIERMVDLGAQPSRLASPGLIRAIIAQRLVPELCPACSQRLEDVVDNPRATDDHRRVWDHFKKMTAENNSGALKRIRTKAVGENHCQHCDGHGISGRVPIAEIIFLDKLGRGYIRNGDLNGWLDYLKSTGWKSMEDNAADKILAGRLCPIIVEKSLESPYGINADSFDYAQFDRDIESRRIAEIESRQAAIANRSLEVVENG</sequence>
<dbReference type="Pfam" id="PF00437">
    <property type="entry name" value="T2SSE"/>
    <property type="match status" value="1"/>
</dbReference>
<name>A0ABU4S016_9GAMM</name>
<evidence type="ECO:0000259" key="4">
    <source>
        <dbReference type="Pfam" id="PF00437"/>
    </source>
</evidence>
<evidence type="ECO:0000256" key="1">
    <source>
        <dbReference type="ARBA" id="ARBA00006611"/>
    </source>
</evidence>
<dbReference type="Proteomes" id="UP001273505">
    <property type="component" value="Unassembled WGS sequence"/>
</dbReference>
<reference evidence="5 6" key="1">
    <citation type="submission" date="2023-11" db="EMBL/GenBank/DDBJ databases">
        <title>Gilvimarinus fulvus sp. nov., isolated from the surface of Kelp.</title>
        <authorList>
            <person name="Sun Y.Y."/>
            <person name="Gong Y."/>
            <person name="Du Z.J."/>
        </authorList>
    </citation>
    <scope>NUCLEOTIDE SEQUENCE [LARGE SCALE GENOMIC DNA]</scope>
    <source>
        <strain evidence="5 6">SDUM040013</strain>
    </source>
</reference>
<dbReference type="RefSeq" id="WP_302722251.1">
    <property type="nucleotide sequence ID" value="NZ_JAULRU010000514.1"/>
</dbReference>
<keyword evidence="3" id="KW-0067">ATP-binding</keyword>
<dbReference type="EMBL" id="JAXAFO010000025">
    <property type="protein sequence ID" value="MDX6850499.1"/>
    <property type="molecule type" value="Genomic_DNA"/>
</dbReference>